<gene>
    <name evidence="3" type="ORF">BKA10_003255</name>
</gene>
<evidence type="ECO:0000313" key="3">
    <source>
        <dbReference type="EMBL" id="MBB4141461.1"/>
    </source>
</evidence>
<accession>A0AA40SSK4</accession>
<sequence length="874" mass="95794">MTAEFSVYLGGGLYMNSRGELSHGPEPDKPVYRSPGGGLPVDMGAFAKAFQGVAKALPDKDDPKSRQKFDKILDGIGMAAADKENLIGVLQGIGAVASVIGSVVPVVGAVLGVLTALLGLFKSGPSALELMIERQFDELRRRDKALETQAQQHDLRDQLNVIKAALAVVNNYVVELKNSPPDGDSLRLRRQDVRSQITASSVAVRNLLDTSTWLTTFDPTTMTDVWPWRPGSFYAVPKTGAPRQALMPASGSNVFDHRLMVPLASFGVTAFLTLLRSSAPEFRSTRENREDLWDFAAALEVLIDNMRGEGITRTLHTAWEFDTSPAGGIPWQLDPSEVVDLSLLGVAPHLAADNTRWVVGAFDVRAHNDGYFTPGFSASRIQLPGPQYAKQGLLDVRWMPPAKLEPIDVPVSGQLGWERPNQRPLTERRYLITNPQACADAANAQAEQNFADLLYSSGYLTLVHLLSTVRNEATDPDRSQTVRADTVTRRMAGAERTVVVEAKPFLSPVMTTNARQQDQQYRSISSFTTQPLGRDRKLHYRVWLRTLSASMLRTGGEWIDDNYAAYHRVDYWPDNDHPGCFELTTTTGQELDSLKLVEGVTEEGIREHSGTAKLTADTYDNWIPLRQLGHLDDAVRGVPAGIAALRAEGWESGDTGTKQPPAPAPQTTGSRFANPLTSTVIDAEIVGLWDTLGWVGGGEPSGVLHKNIRSTQIHLDYTVRWEDDRLTITLRNNRPVERNYVVYVVVEEALGSGNVLHTFAGIPVAGQLTFVPQSFLDEVDEATERAERMLNDFNDRYSESVGVGPRLGGPPERVLDDLVFRALDLTAPLTDRSASGIIAAALGDPVAARLLRQVAENHDMRGVLRATAEETTEL</sequence>
<evidence type="ECO:0000313" key="4">
    <source>
        <dbReference type="Proteomes" id="UP000549113"/>
    </source>
</evidence>
<organism evidence="3 4">
    <name type="scientific">Microbacterium invictum</name>
    <dbReference type="NCBI Taxonomy" id="515415"/>
    <lineage>
        <taxon>Bacteria</taxon>
        <taxon>Bacillati</taxon>
        <taxon>Actinomycetota</taxon>
        <taxon>Actinomycetes</taxon>
        <taxon>Micrococcales</taxon>
        <taxon>Microbacteriaceae</taxon>
        <taxon>Microbacterium</taxon>
    </lineage>
</organism>
<feature type="region of interest" description="Disordered" evidence="1">
    <location>
        <begin position="650"/>
        <end position="673"/>
    </location>
</feature>
<keyword evidence="2" id="KW-0812">Transmembrane</keyword>
<feature type="transmembrane region" description="Helical" evidence="2">
    <location>
        <begin position="93"/>
        <end position="121"/>
    </location>
</feature>
<dbReference type="RefSeq" id="WP_183500937.1">
    <property type="nucleotide sequence ID" value="NZ_BAABCO010000003.1"/>
</dbReference>
<protein>
    <submittedName>
        <fullName evidence="3">Uncharacterized protein</fullName>
    </submittedName>
</protein>
<dbReference type="EMBL" id="JACIFH010000001">
    <property type="protein sequence ID" value="MBB4141461.1"/>
    <property type="molecule type" value="Genomic_DNA"/>
</dbReference>
<dbReference type="AlphaFoldDB" id="A0AA40SSK4"/>
<keyword evidence="2" id="KW-1133">Transmembrane helix</keyword>
<name>A0AA40SSK4_9MICO</name>
<feature type="compositionally biased region" description="Low complexity" evidence="1">
    <location>
        <begin position="655"/>
        <end position="669"/>
    </location>
</feature>
<evidence type="ECO:0000256" key="1">
    <source>
        <dbReference type="SAM" id="MobiDB-lite"/>
    </source>
</evidence>
<keyword evidence="2" id="KW-0472">Membrane</keyword>
<keyword evidence="4" id="KW-1185">Reference proteome</keyword>
<reference evidence="3 4" key="1">
    <citation type="submission" date="2020-08" db="EMBL/GenBank/DDBJ databases">
        <title>Sequencing the genomes of 1000 actinobacteria strains.</title>
        <authorList>
            <person name="Klenk H.-P."/>
        </authorList>
    </citation>
    <scope>NUCLEOTIDE SEQUENCE [LARGE SCALE GENOMIC DNA]</scope>
    <source>
        <strain evidence="3 4">DSM 19600</strain>
    </source>
</reference>
<proteinExistence type="predicted"/>
<comment type="caution">
    <text evidence="3">The sequence shown here is derived from an EMBL/GenBank/DDBJ whole genome shotgun (WGS) entry which is preliminary data.</text>
</comment>
<evidence type="ECO:0000256" key="2">
    <source>
        <dbReference type="SAM" id="Phobius"/>
    </source>
</evidence>
<dbReference type="Proteomes" id="UP000549113">
    <property type="component" value="Unassembled WGS sequence"/>
</dbReference>